<evidence type="ECO:0000256" key="1">
    <source>
        <dbReference type="PROSITE-ProRule" id="PRU00169"/>
    </source>
</evidence>
<dbReference type="Gene3D" id="3.40.50.2300">
    <property type="match status" value="1"/>
</dbReference>
<dbReference type="PROSITE" id="PS50110">
    <property type="entry name" value="RESPONSE_REGULATORY"/>
    <property type="match status" value="1"/>
</dbReference>
<name>A0A840I9K8_9ACTN</name>
<dbReference type="RefSeq" id="WP_183339902.1">
    <property type="nucleotide sequence ID" value="NZ_JACHNU010000001.1"/>
</dbReference>
<proteinExistence type="predicted"/>
<feature type="domain" description="Response regulatory" evidence="2">
    <location>
        <begin position="3"/>
        <end position="108"/>
    </location>
</feature>
<dbReference type="GO" id="GO:0000160">
    <property type="term" value="P:phosphorelay signal transduction system"/>
    <property type="evidence" value="ECO:0007669"/>
    <property type="project" value="InterPro"/>
</dbReference>
<reference evidence="3 4" key="1">
    <citation type="submission" date="2020-08" db="EMBL/GenBank/DDBJ databases">
        <title>Genomic Encyclopedia of Archaeal and Bacterial Type Strains, Phase II (KMG-II): from individual species to whole genera.</title>
        <authorList>
            <person name="Goeker M."/>
        </authorList>
    </citation>
    <scope>NUCLEOTIDE SEQUENCE [LARGE SCALE GENOMIC DNA]</scope>
    <source>
        <strain evidence="3 4">DSM 23288</strain>
    </source>
</reference>
<comment type="caution">
    <text evidence="1">Lacks conserved residue(s) required for the propagation of feature annotation.</text>
</comment>
<dbReference type="Proteomes" id="UP000585272">
    <property type="component" value="Unassembled WGS sequence"/>
</dbReference>
<dbReference type="InterPro" id="IPR011006">
    <property type="entry name" value="CheY-like_superfamily"/>
</dbReference>
<protein>
    <submittedName>
        <fullName evidence="3">CheY-like chemotaxis protein</fullName>
    </submittedName>
</protein>
<gene>
    <name evidence="3" type="ORF">BDZ31_001172</name>
</gene>
<evidence type="ECO:0000313" key="3">
    <source>
        <dbReference type="EMBL" id="MBB4661599.1"/>
    </source>
</evidence>
<evidence type="ECO:0000259" key="2">
    <source>
        <dbReference type="PROSITE" id="PS50110"/>
    </source>
</evidence>
<accession>A0A840I9K8</accession>
<dbReference type="AlphaFoldDB" id="A0A840I9K8"/>
<keyword evidence="4" id="KW-1185">Reference proteome</keyword>
<sequence length="113" mass="12157">MARVLIAEPSADVRALLERSIVRLGHEPVVHDRHTAAAAENADVLLLEPAFNGGLELARTLRAEHPELPIVICSIFPPSPQLQGLEPVAHVLKPFQRDALEHALTAAVEAAPC</sequence>
<evidence type="ECO:0000313" key="4">
    <source>
        <dbReference type="Proteomes" id="UP000585272"/>
    </source>
</evidence>
<dbReference type="SUPFAM" id="SSF52172">
    <property type="entry name" value="CheY-like"/>
    <property type="match status" value="1"/>
</dbReference>
<dbReference type="EMBL" id="JACHNU010000001">
    <property type="protein sequence ID" value="MBB4661599.1"/>
    <property type="molecule type" value="Genomic_DNA"/>
</dbReference>
<dbReference type="InterPro" id="IPR001789">
    <property type="entry name" value="Sig_transdc_resp-reg_receiver"/>
</dbReference>
<organism evidence="3 4">
    <name type="scientific">Conexibacter arvalis</name>
    <dbReference type="NCBI Taxonomy" id="912552"/>
    <lineage>
        <taxon>Bacteria</taxon>
        <taxon>Bacillati</taxon>
        <taxon>Actinomycetota</taxon>
        <taxon>Thermoleophilia</taxon>
        <taxon>Solirubrobacterales</taxon>
        <taxon>Conexibacteraceae</taxon>
        <taxon>Conexibacter</taxon>
    </lineage>
</organism>
<comment type="caution">
    <text evidence="3">The sequence shown here is derived from an EMBL/GenBank/DDBJ whole genome shotgun (WGS) entry which is preliminary data.</text>
</comment>